<feature type="transmembrane region" description="Helical" evidence="1">
    <location>
        <begin position="12"/>
        <end position="34"/>
    </location>
</feature>
<proteinExistence type="predicted"/>
<feature type="transmembrane region" description="Helical" evidence="1">
    <location>
        <begin position="105"/>
        <end position="127"/>
    </location>
</feature>
<accession>A0A0F0L0R4</accession>
<gene>
    <name evidence="2" type="ORF">RL72_01539</name>
</gene>
<dbReference type="RefSeq" id="WP_045250239.1">
    <property type="nucleotide sequence ID" value="NZ_CP099706.1"/>
</dbReference>
<keyword evidence="1" id="KW-1133">Transmembrane helix</keyword>
<evidence type="ECO:0000256" key="1">
    <source>
        <dbReference type="SAM" id="Phobius"/>
    </source>
</evidence>
<sequence length="161" mass="16179">MTDALETWREFHVAMLGATAALAGLVIVAASVNIDKIVLARSLTARLAAAIAGLVLAIVTSGIALIPGLSSAWFGALVLIVTVIAAAFQVHAARALRKDRGHGSVAARAGLGFLPLVAYAVAGALLLSGLSSGLVLAAAGSLLAIVVAIVISWIALVEVLR</sequence>
<evidence type="ECO:0000313" key="3">
    <source>
        <dbReference type="Proteomes" id="UP000033448"/>
    </source>
</evidence>
<evidence type="ECO:0008006" key="4">
    <source>
        <dbReference type="Google" id="ProtNLM"/>
    </source>
</evidence>
<dbReference type="PATRIC" id="fig|582680.7.peg.1578"/>
<feature type="transmembrane region" description="Helical" evidence="1">
    <location>
        <begin position="72"/>
        <end position="93"/>
    </location>
</feature>
<organism evidence="2 3">
    <name type="scientific">Microbacterium azadirachtae</name>
    <dbReference type="NCBI Taxonomy" id="582680"/>
    <lineage>
        <taxon>Bacteria</taxon>
        <taxon>Bacillati</taxon>
        <taxon>Actinomycetota</taxon>
        <taxon>Actinomycetes</taxon>
        <taxon>Micrococcales</taxon>
        <taxon>Microbacteriaceae</taxon>
        <taxon>Microbacterium</taxon>
    </lineage>
</organism>
<feature type="transmembrane region" description="Helical" evidence="1">
    <location>
        <begin position="133"/>
        <end position="156"/>
    </location>
</feature>
<protein>
    <recommendedName>
        <fullName evidence="4">Modulator of FtsH protease</fullName>
    </recommendedName>
</protein>
<keyword evidence="3" id="KW-1185">Reference proteome</keyword>
<keyword evidence="1" id="KW-0472">Membrane</keyword>
<keyword evidence="1" id="KW-0812">Transmembrane</keyword>
<name>A0A0F0L0R4_9MICO</name>
<comment type="caution">
    <text evidence="2">The sequence shown here is derived from an EMBL/GenBank/DDBJ whole genome shotgun (WGS) entry which is preliminary data.</text>
</comment>
<dbReference type="AlphaFoldDB" id="A0A0F0L0R4"/>
<feature type="transmembrane region" description="Helical" evidence="1">
    <location>
        <begin position="46"/>
        <end position="66"/>
    </location>
</feature>
<dbReference type="EMBL" id="JYIT01000071">
    <property type="protein sequence ID" value="KJL25166.1"/>
    <property type="molecule type" value="Genomic_DNA"/>
</dbReference>
<evidence type="ECO:0000313" key="2">
    <source>
        <dbReference type="EMBL" id="KJL25166.1"/>
    </source>
</evidence>
<dbReference type="Proteomes" id="UP000033448">
    <property type="component" value="Unassembled WGS sequence"/>
</dbReference>
<reference evidence="2 3" key="1">
    <citation type="submission" date="2015-02" db="EMBL/GenBank/DDBJ databases">
        <title>Draft genome sequences of ten Microbacterium spp. with emphasis on heavy metal contaminated environments.</title>
        <authorList>
            <person name="Corretto E."/>
        </authorList>
    </citation>
    <scope>NUCLEOTIDE SEQUENCE [LARGE SCALE GENOMIC DNA]</scope>
    <source>
        <strain evidence="2 3">DSM 23848</strain>
    </source>
</reference>